<protein>
    <submittedName>
        <fullName evidence="2">Uncharacterized protein</fullName>
    </submittedName>
</protein>
<feature type="transmembrane region" description="Helical" evidence="1">
    <location>
        <begin position="6"/>
        <end position="26"/>
    </location>
</feature>
<evidence type="ECO:0000256" key="1">
    <source>
        <dbReference type="SAM" id="Phobius"/>
    </source>
</evidence>
<reference evidence="2 3" key="1">
    <citation type="submission" date="2018-08" db="EMBL/GenBank/DDBJ databases">
        <title>A genome reference for cultivated species of the human gut microbiota.</title>
        <authorList>
            <person name="Zou Y."/>
            <person name="Xue W."/>
            <person name="Luo G."/>
        </authorList>
    </citation>
    <scope>NUCLEOTIDE SEQUENCE [LARGE SCALE GENOMIC DNA]</scope>
    <source>
        <strain evidence="2 3">OM07-13</strain>
    </source>
</reference>
<keyword evidence="1" id="KW-0472">Membrane</keyword>
<dbReference type="AlphaFoldDB" id="A0A3E4YLL6"/>
<evidence type="ECO:0000313" key="3">
    <source>
        <dbReference type="Proteomes" id="UP000260758"/>
    </source>
</evidence>
<accession>A0A3E4YLL6</accession>
<dbReference type="EMBL" id="QSTP01000001">
    <property type="protein sequence ID" value="RGM75483.1"/>
    <property type="molecule type" value="Genomic_DNA"/>
</dbReference>
<name>A0A3E4YLL6_9FIRM</name>
<dbReference type="Proteomes" id="UP000260758">
    <property type="component" value="Unassembled WGS sequence"/>
</dbReference>
<comment type="caution">
    <text evidence="2">The sequence shown here is derived from an EMBL/GenBank/DDBJ whole genome shotgun (WGS) entry which is preliminary data.</text>
</comment>
<evidence type="ECO:0000313" key="2">
    <source>
        <dbReference type="EMBL" id="RGM75483.1"/>
    </source>
</evidence>
<gene>
    <name evidence="2" type="ORF">DXB99_02870</name>
</gene>
<keyword evidence="1" id="KW-1133">Transmembrane helix</keyword>
<proteinExistence type="predicted"/>
<sequence length="71" mass="8136">MNGILAAICFLSVLVIFVIVIMYFTLKKSSSTVHASKYILNKFKPDNTASKLTEMIDFYKNNHKLSKYNVE</sequence>
<organism evidence="2 3">
    <name type="scientific">Agathobacter rectalis</name>
    <dbReference type="NCBI Taxonomy" id="39491"/>
    <lineage>
        <taxon>Bacteria</taxon>
        <taxon>Bacillati</taxon>
        <taxon>Bacillota</taxon>
        <taxon>Clostridia</taxon>
        <taxon>Lachnospirales</taxon>
        <taxon>Lachnospiraceae</taxon>
        <taxon>Agathobacter</taxon>
    </lineage>
</organism>
<keyword evidence="1" id="KW-0812">Transmembrane</keyword>